<dbReference type="RefSeq" id="WP_013193669.1">
    <property type="nucleotide sequence ID" value="NC_014253.1"/>
</dbReference>
<reference evidence="1 2" key="1">
    <citation type="submission" date="2010-06" db="EMBL/GenBank/DDBJ databases">
        <title>Complete sequence chromosome of Methanohalobium evestigatum Z-7303.</title>
        <authorList>
            <consortium name="US DOE Joint Genome Institute"/>
            <person name="Lucas S."/>
            <person name="Copeland A."/>
            <person name="Lapidus A."/>
            <person name="Cheng J.-F."/>
            <person name="Bruce D."/>
            <person name="Goodwin L."/>
            <person name="Pitluck S."/>
            <person name="Saunders E."/>
            <person name="Detter J.C."/>
            <person name="Han C."/>
            <person name="Tapia R."/>
            <person name="Land M."/>
            <person name="Hauser L."/>
            <person name="Kyrpides N."/>
            <person name="Mikhailova N."/>
            <person name="Sieprawska-Lupa M."/>
            <person name="Whitman W.B."/>
            <person name="Anderson I."/>
            <person name="Woyke T."/>
        </authorList>
    </citation>
    <scope>NUCLEOTIDE SEQUENCE [LARGE SCALE GENOMIC DNA]</scope>
    <source>
        <strain evidence="2">ATCC BAA-1072 / DSM 3721 / NBRC 107634 / OCM 161 / Z-7303</strain>
    </source>
</reference>
<name>D7E679_METEZ</name>
<sequence>MECEICGHEKETVIVPSKEADAKPINCCKGCALESSISNVFYDGFPVFHFKSENGRWYYVFVDHNDDVPYIYPYDNPKTRIRSSAGEIVFKSSKSRR</sequence>
<dbReference type="GeneID" id="9345781"/>
<evidence type="ECO:0000313" key="1">
    <source>
        <dbReference type="EMBL" id="ADI73101.1"/>
    </source>
</evidence>
<gene>
    <name evidence="1" type="ordered locus">Metev_0170</name>
</gene>
<keyword evidence="2" id="KW-1185">Reference proteome</keyword>
<dbReference type="AlphaFoldDB" id="D7E679"/>
<dbReference type="Proteomes" id="UP000000391">
    <property type="component" value="Chromosome"/>
</dbReference>
<dbReference type="KEGG" id="mev:Metev_0170"/>
<organism evidence="1 2">
    <name type="scientific">Methanohalobium evestigatum (strain ATCC BAA-1072 / DSM 3721 / NBRC 107634 / OCM 161 / Z-7303)</name>
    <dbReference type="NCBI Taxonomy" id="644295"/>
    <lineage>
        <taxon>Archaea</taxon>
        <taxon>Methanobacteriati</taxon>
        <taxon>Methanobacteriota</taxon>
        <taxon>Stenosarchaea group</taxon>
        <taxon>Methanomicrobia</taxon>
        <taxon>Methanosarcinales</taxon>
        <taxon>Methanosarcinaceae</taxon>
        <taxon>Methanohalobium</taxon>
    </lineage>
</organism>
<evidence type="ECO:0000313" key="2">
    <source>
        <dbReference type="Proteomes" id="UP000000391"/>
    </source>
</evidence>
<proteinExistence type="predicted"/>
<dbReference type="STRING" id="644295.Metev_0170"/>
<dbReference type="EMBL" id="CP002069">
    <property type="protein sequence ID" value="ADI73101.1"/>
    <property type="molecule type" value="Genomic_DNA"/>
</dbReference>
<protein>
    <submittedName>
        <fullName evidence="1">Uncharacterized protein</fullName>
    </submittedName>
</protein>
<accession>D7E679</accession>
<dbReference type="HOGENOM" id="CLU_2340156_0_0_2"/>